<dbReference type="EMBL" id="CP001108">
    <property type="protein sequence ID" value="ACF46065.1"/>
    <property type="molecule type" value="Genomic_DNA"/>
</dbReference>
<dbReference type="InterPro" id="IPR015422">
    <property type="entry name" value="PyrdxlP-dep_Trfase_small"/>
</dbReference>
<dbReference type="GO" id="GO:0000271">
    <property type="term" value="P:polysaccharide biosynthetic process"/>
    <property type="evidence" value="ECO:0007669"/>
    <property type="project" value="TreeGrafter"/>
</dbReference>
<evidence type="ECO:0000256" key="2">
    <source>
        <dbReference type="RuleBase" id="RU004508"/>
    </source>
</evidence>
<dbReference type="PANTHER" id="PTHR30244">
    <property type="entry name" value="TRANSAMINASE"/>
    <property type="match status" value="1"/>
</dbReference>
<dbReference type="InterPro" id="IPR015421">
    <property type="entry name" value="PyrdxlP-dep_Trfase_major"/>
</dbReference>
<dbReference type="STRING" id="290512.Paes_1026"/>
<sequence length="387" mass="42371">MPGAELIGREELMEIQDLFGKERVNLYRYGPGNYKTREFEAMFAEVMGVKYAHAVSSGTAAIHCALAGAGIGPGDEVIITAWTFIAPVEAISALGAIPVPVEIDETFHLDPLAVERALSSKTKAVVAIPMWAPPQMDELSALCDRHGLVLIEDAAQALGASYRGRKLGTIGQVGSFSFDAGKTLHTGEGGMVITDDRDIYDRVAEFSDHGHMHLAGLARGKDPRRAKGLNYRMSELTAAVGIAQLRKMECILERSKANKRRIKEGLADLAGLTFRSFTDEDGAQGDTLIFSLEKRELALRFEQELLARGFGTKILPEALDWHFAGVWGHLLQQYDRYRDCDLESLWPETGMKLRRSICLNIPVLMDDAAIDELVSAVRSVALNVLGA</sequence>
<dbReference type="SUPFAM" id="SSF53383">
    <property type="entry name" value="PLP-dependent transferases"/>
    <property type="match status" value="1"/>
</dbReference>
<keyword evidence="3" id="KW-0808">Transferase</keyword>
<gene>
    <name evidence="3" type="ordered locus">Paes_1026</name>
</gene>
<dbReference type="PANTHER" id="PTHR30244:SF34">
    <property type="entry name" value="DTDP-4-AMINO-4,6-DIDEOXYGALACTOSE TRANSAMINASE"/>
    <property type="match status" value="1"/>
</dbReference>
<dbReference type="InterPro" id="IPR015424">
    <property type="entry name" value="PyrdxlP-dep_Trfase"/>
</dbReference>
<evidence type="ECO:0000256" key="1">
    <source>
        <dbReference type="ARBA" id="ARBA00037999"/>
    </source>
</evidence>
<proteinExistence type="inferred from homology"/>
<protein>
    <submittedName>
        <fullName evidence="3">DegT/DnrJ/EryC1/StrS aminotransferase</fullName>
    </submittedName>
</protein>
<dbReference type="Gene3D" id="3.40.640.10">
    <property type="entry name" value="Type I PLP-dependent aspartate aminotransferase-like (Major domain)"/>
    <property type="match status" value="1"/>
</dbReference>
<dbReference type="CDD" id="cd00616">
    <property type="entry name" value="AHBA_syn"/>
    <property type="match status" value="1"/>
</dbReference>
<evidence type="ECO:0000313" key="3">
    <source>
        <dbReference type="EMBL" id="ACF46065.1"/>
    </source>
</evidence>
<dbReference type="KEGG" id="paa:Paes_1026"/>
<dbReference type="GO" id="GO:0030170">
    <property type="term" value="F:pyridoxal phosphate binding"/>
    <property type="evidence" value="ECO:0007669"/>
    <property type="project" value="TreeGrafter"/>
</dbReference>
<name>B4S7M8_PROA2</name>
<organism evidence="3 4">
    <name type="scientific">Prosthecochloris aestuarii (strain DSM 271 / SK 413)</name>
    <dbReference type="NCBI Taxonomy" id="290512"/>
    <lineage>
        <taxon>Bacteria</taxon>
        <taxon>Pseudomonadati</taxon>
        <taxon>Chlorobiota</taxon>
        <taxon>Chlorobiia</taxon>
        <taxon>Chlorobiales</taxon>
        <taxon>Chlorobiaceae</taxon>
        <taxon>Prosthecochloris</taxon>
    </lineage>
</organism>
<dbReference type="Gene3D" id="3.90.1150.10">
    <property type="entry name" value="Aspartate Aminotransferase, domain 1"/>
    <property type="match status" value="1"/>
</dbReference>
<dbReference type="HOGENOM" id="CLU_033332_7_2_10"/>
<dbReference type="GO" id="GO:0008483">
    <property type="term" value="F:transaminase activity"/>
    <property type="evidence" value="ECO:0007669"/>
    <property type="project" value="UniProtKB-KW"/>
</dbReference>
<reference evidence="3" key="1">
    <citation type="submission" date="2008-06" db="EMBL/GenBank/DDBJ databases">
        <title>Complete sequence of chromosome of Prosthecochloris aestuarii DSM 271.</title>
        <authorList>
            <consortium name="US DOE Joint Genome Institute"/>
            <person name="Lucas S."/>
            <person name="Copeland A."/>
            <person name="Lapidus A."/>
            <person name="Glavina del Rio T."/>
            <person name="Dalin E."/>
            <person name="Tice H."/>
            <person name="Bruce D."/>
            <person name="Goodwin L."/>
            <person name="Pitluck S."/>
            <person name="Schmutz J."/>
            <person name="Larimer F."/>
            <person name="Land M."/>
            <person name="Hauser L."/>
            <person name="Kyrpides N."/>
            <person name="Anderson I."/>
            <person name="Liu Z."/>
            <person name="Li T."/>
            <person name="Zhao F."/>
            <person name="Overmann J."/>
            <person name="Bryant D.A."/>
            <person name="Richardson P."/>
        </authorList>
    </citation>
    <scope>NUCLEOTIDE SEQUENCE [LARGE SCALE GENOMIC DNA]</scope>
    <source>
        <strain evidence="3">DSM 271</strain>
    </source>
</reference>
<dbReference type="eggNOG" id="COG0399">
    <property type="taxonomic scope" value="Bacteria"/>
</dbReference>
<dbReference type="AlphaFoldDB" id="B4S7M8"/>
<keyword evidence="4" id="KW-1185">Reference proteome</keyword>
<dbReference type="Pfam" id="PF01041">
    <property type="entry name" value="DegT_DnrJ_EryC1"/>
    <property type="match status" value="1"/>
</dbReference>
<keyword evidence="3" id="KW-0032">Aminotransferase</keyword>
<dbReference type="InterPro" id="IPR000653">
    <property type="entry name" value="DegT/StrS_aminotransferase"/>
</dbReference>
<dbReference type="Proteomes" id="UP000002725">
    <property type="component" value="Chromosome"/>
</dbReference>
<dbReference type="RefSeq" id="WP_012505602.1">
    <property type="nucleotide sequence ID" value="NC_011059.1"/>
</dbReference>
<comment type="similarity">
    <text evidence="1 2">Belongs to the DegT/DnrJ/EryC1 family.</text>
</comment>
<keyword evidence="2" id="KW-0663">Pyridoxal phosphate</keyword>
<evidence type="ECO:0000313" key="4">
    <source>
        <dbReference type="Proteomes" id="UP000002725"/>
    </source>
</evidence>
<accession>B4S7M8</accession>